<dbReference type="AlphaFoldDB" id="A0A3M2SQ00"/>
<comment type="caution">
    <text evidence="2">The sequence shown here is derived from an EMBL/GenBank/DDBJ whole genome shotgun (WGS) entry which is preliminary data.</text>
</comment>
<gene>
    <name evidence="2" type="ORF">CDV36_001071</name>
</gene>
<sequence>MPYILPETTLDTTYLPPSQKNHIMAPSVFVLLHRDTSSTVSIVSVFLDLQDANAACLHSAQEAGVEVKPAAATDSEKKESEKPSLNKEPLRWEAPDGTSSWVERHTVTPRKNLGPGAAERPSGLKRNDSRLYINDEDDVIELADDDGHYD</sequence>
<evidence type="ECO:0000313" key="2">
    <source>
        <dbReference type="EMBL" id="RMJ19232.1"/>
    </source>
</evidence>
<evidence type="ECO:0000256" key="1">
    <source>
        <dbReference type="SAM" id="MobiDB-lite"/>
    </source>
</evidence>
<feature type="region of interest" description="Disordered" evidence="1">
    <location>
        <begin position="64"/>
        <end position="130"/>
    </location>
</feature>
<proteinExistence type="predicted"/>
<protein>
    <submittedName>
        <fullName evidence="2">Uncharacterized protein</fullName>
    </submittedName>
</protein>
<dbReference type="OrthoDB" id="5058048at2759"/>
<name>A0A3M2SQ00_9HYPO</name>
<accession>A0A3M2SQ00</accession>
<organism evidence="2 3">
    <name type="scientific">Fusarium kuroshium</name>
    <dbReference type="NCBI Taxonomy" id="2010991"/>
    <lineage>
        <taxon>Eukaryota</taxon>
        <taxon>Fungi</taxon>
        <taxon>Dikarya</taxon>
        <taxon>Ascomycota</taxon>
        <taxon>Pezizomycotina</taxon>
        <taxon>Sordariomycetes</taxon>
        <taxon>Hypocreomycetidae</taxon>
        <taxon>Hypocreales</taxon>
        <taxon>Nectriaceae</taxon>
        <taxon>Fusarium</taxon>
        <taxon>Fusarium solani species complex</taxon>
    </lineage>
</organism>
<feature type="compositionally biased region" description="Basic and acidic residues" evidence="1">
    <location>
        <begin position="74"/>
        <end position="94"/>
    </location>
</feature>
<evidence type="ECO:0000313" key="3">
    <source>
        <dbReference type="Proteomes" id="UP000277212"/>
    </source>
</evidence>
<dbReference type="EMBL" id="NKUJ01000010">
    <property type="protein sequence ID" value="RMJ19232.1"/>
    <property type="molecule type" value="Genomic_DNA"/>
</dbReference>
<keyword evidence="3" id="KW-1185">Reference proteome</keyword>
<reference evidence="2 3" key="1">
    <citation type="submission" date="2017-06" db="EMBL/GenBank/DDBJ databases">
        <title>Comparative genomic analysis of Ambrosia Fusariam Clade fungi.</title>
        <authorList>
            <person name="Stajich J.E."/>
            <person name="Carrillo J."/>
            <person name="Kijimoto T."/>
            <person name="Eskalen A."/>
            <person name="O'Donnell K."/>
            <person name="Kasson M."/>
        </authorList>
    </citation>
    <scope>NUCLEOTIDE SEQUENCE [LARGE SCALE GENOMIC DNA]</scope>
    <source>
        <strain evidence="2">UCR3666</strain>
    </source>
</reference>
<dbReference type="Proteomes" id="UP000277212">
    <property type="component" value="Unassembled WGS sequence"/>
</dbReference>